<dbReference type="EMBL" id="VIGB01000003">
    <property type="protein sequence ID" value="TQF05822.1"/>
    <property type="molecule type" value="Genomic_DNA"/>
</dbReference>
<evidence type="ECO:0000313" key="1">
    <source>
        <dbReference type="EMBL" id="TQF05822.1"/>
    </source>
</evidence>
<keyword evidence="2" id="KW-1185">Reference proteome</keyword>
<dbReference type="AlphaFoldDB" id="A0A540WA24"/>
<comment type="caution">
    <text evidence="1">The sequence shown here is derived from an EMBL/GenBank/DDBJ whole genome shotgun (WGS) entry which is preliminary data.</text>
</comment>
<protein>
    <submittedName>
        <fullName evidence="1">Uncharacterized protein</fullName>
    </submittedName>
</protein>
<organism evidence="1 2">
    <name type="scientific">Kitasatospora acidiphila</name>
    <dbReference type="NCBI Taxonomy" id="2567942"/>
    <lineage>
        <taxon>Bacteria</taxon>
        <taxon>Bacillati</taxon>
        <taxon>Actinomycetota</taxon>
        <taxon>Actinomycetes</taxon>
        <taxon>Kitasatosporales</taxon>
        <taxon>Streptomycetaceae</taxon>
        <taxon>Kitasatospora</taxon>
    </lineage>
</organism>
<name>A0A540WA24_9ACTN</name>
<accession>A0A540WA24</accession>
<dbReference type="RefSeq" id="WP_141636276.1">
    <property type="nucleotide sequence ID" value="NZ_VIGB01000003.1"/>
</dbReference>
<reference evidence="1 2" key="1">
    <citation type="submission" date="2019-06" db="EMBL/GenBank/DDBJ databases">
        <title>Description of Kitasatospora acidophila sp. nov. isolated from pine grove soil, and reclassification of Streptomyces novaecaesareae to Kitasatospora novaeceasareae comb. nov.</title>
        <authorList>
            <person name="Kim M.J."/>
        </authorList>
    </citation>
    <scope>NUCLEOTIDE SEQUENCE [LARGE SCALE GENOMIC DNA]</scope>
    <source>
        <strain evidence="1 2">MMS16-CNU292</strain>
    </source>
</reference>
<gene>
    <name evidence="1" type="ORF">E6W39_30815</name>
</gene>
<evidence type="ECO:0000313" key="2">
    <source>
        <dbReference type="Proteomes" id="UP000319103"/>
    </source>
</evidence>
<proteinExistence type="predicted"/>
<dbReference type="Proteomes" id="UP000319103">
    <property type="component" value="Unassembled WGS sequence"/>
</dbReference>
<sequence length="94" mass="9949">MIHYTRPPGRSWQTPTTCGLLLLAAIWQTYHGILYLRTVTPLSHCHTIGKVSVMSWTSGYSALTLTLAAAVTAVLSPPSMPAAPVAPSPSPSCS</sequence>